<dbReference type="SUPFAM" id="SSF47413">
    <property type="entry name" value="lambda repressor-like DNA-binding domains"/>
    <property type="match status" value="1"/>
</dbReference>
<dbReference type="InterPro" id="IPR001387">
    <property type="entry name" value="Cro/C1-type_HTH"/>
</dbReference>
<protein>
    <submittedName>
        <fullName evidence="3">Transcriptional regulator</fullName>
    </submittedName>
</protein>
<keyword evidence="4" id="KW-1185">Reference proteome</keyword>
<accession>A0A2A2IBS1</accession>
<comment type="caution">
    <text evidence="3">The sequence shown here is derived from an EMBL/GenBank/DDBJ whole genome shotgun (WGS) entry which is preliminary data.</text>
</comment>
<dbReference type="PROSITE" id="PS50943">
    <property type="entry name" value="HTH_CROC1"/>
    <property type="match status" value="1"/>
</dbReference>
<dbReference type="EMBL" id="NPOA01000012">
    <property type="protein sequence ID" value="PAV28523.1"/>
    <property type="molecule type" value="Genomic_DNA"/>
</dbReference>
<organism evidence="3 4">
    <name type="scientific">Virgibacillus profundi</name>
    <dbReference type="NCBI Taxonomy" id="2024555"/>
    <lineage>
        <taxon>Bacteria</taxon>
        <taxon>Bacillati</taxon>
        <taxon>Bacillota</taxon>
        <taxon>Bacilli</taxon>
        <taxon>Bacillales</taxon>
        <taxon>Bacillaceae</taxon>
        <taxon>Virgibacillus</taxon>
    </lineage>
</organism>
<dbReference type="PANTHER" id="PTHR46558">
    <property type="entry name" value="TRACRIPTIONAL REGULATORY PROTEIN-RELATED-RELATED"/>
    <property type="match status" value="1"/>
</dbReference>
<dbReference type="CDD" id="cd00093">
    <property type="entry name" value="HTH_XRE"/>
    <property type="match status" value="1"/>
</dbReference>
<dbReference type="Gene3D" id="1.10.260.40">
    <property type="entry name" value="lambda repressor-like DNA-binding domains"/>
    <property type="match status" value="1"/>
</dbReference>
<proteinExistence type="predicted"/>
<sequence length="74" mass="8663">MKKGNLDNKVYLFRTQARLSQEKLAKKVGVTRQTINALEHNRYNPSLVLAFEIAYVFDKSIEEIFSYSKEVNHE</sequence>
<name>A0A2A2IBS1_9BACI</name>
<dbReference type="PANTHER" id="PTHR46558:SF4">
    <property type="entry name" value="DNA-BIDING PHAGE PROTEIN"/>
    <property type="match status" value="1"/>
</dbReference>
<reference evidence="3 4" key="1">
    <citation type="submission" date="2017-08" db="EMBL/GenBank/DDBJ databases">
        <title>Virgibacillus indicus sp. nov. and Virgibacillus profoundi sp. nov, two moderately halophilic bacteria isolated from marine sediment by using the Microfluidic Streak Plate.</title>
        <authorList>
            <person name="Xu B."/>
            <person name="Hu B."/>
            <person name="Wang J."/>
            <person name="Zhu Y."/>
            <person name="Huang L."/>
            <person name="Du W."/>
            <person name="Huang Y."/>
        </authorList>
    </citation>
    <scope>NUCLEOTIDE SEQUENCE [LARGE SCALE GENOMIC DNA]</scope>
    <source>
        <strain evidence="3 4">IO3-P3-H5</strain>
    </source>
</reference>
<evidence type="ECO:0000313" key="3">
    <source>
        <dbReference type="EMBL" id="PAV28523.1"/>
    </source>
</evidence>
<evidence type="ECO:0000313" key="4">
    <source>
        <dbReference type="Proteomes" id="UP000218887"/>
    </source>
</evidence>
<dbReference type="RefSeq" id="WP_095656637.1">
    <property type="nucleotide sequence ID" value="NZ_NPOA01000012.1"/>
</dbReference>
<dbReference type="OrthoDB" id="9808239at2"/>
<evidence type="ECO:0000256" key="1">
    <source>
        <dbReference type="ARBA" id="ARBA00023125"/>
    </source>
</evidence>
<gene>
    <name evidence="3" type="ORF">CIL05_16445</name>
</gene>
<feature type="domain" description="HTH cro/C1-type" evidence="2">
    <location>
        <begin position="10"/>
        <end position="64"/>
    </location>
</feature>
<keyword evidence="1" id="KW-0238">DNA-binding</keyword>
<dbReference type="Proteomes" id="UP000218887">
    <property type="component" value="Unassembled WGS sequence"/>
</dbReference>
<dbReference type="AlphaFoldDB" id="A0A2A2IBS1"/>
<dbReference type="Pfam" id="PF01381">
    <property type="entry name" value="HTH_3"/>
    <property type="match status" value="1"/>
</dbReference>
<dbReference type="SMART" id="SM00530">
    <property type="entry name" value="HTH_XRE"/>
    <property type="match status" value="1"/>
</dbReference>
<dbReference type="InterPro" id="IPR010982">
    <property type="entry name" value="Lambda_DNA-bd_dom_sf"/>
</dbReference>
<evidence type="ECO:0000259" key="2">
    <source>
        <dbReference type="PROSITE" id="PS50943"/>
    </source>
</evidence>
<dbReference type="GO" id="GO:0003677">
    <property type="term" value="F:DNA binding"/>
    <property type="evidence" value="ECO:0007669"/>
    <property type="project" value="UniProtKB-KW"/>
</dbReference>